<dbReference type="KEGG" id="vg:54999443"/>
<evidence type="ECO:0000313" key="1">
    <source>
        <dbReference type="EMBL" id="AXQ66718.1"/>
    </source>
</evidence>
<dbReference type="GeneID" id="54999443"/>
<accession>A0A385E7K2</accession>
<dbReference type="Proteomes" id="UP000263435">
    <property type="component" value="Segment"/>
</dbReference>
<keyword evidence="2" id="KW-1185">Reference proteome</keyword>
<reference evidence="1 2" key="1">
    <citation type="submission" date="2018-07" db="EMBL/GenBank/DDBJ databases">
        <title>Sequencing of PG07.</title>
        <authorList>
            <person name="Ding T."/>
        </authorList>
    </citation>
    <scope>NUCLEOTIDE SEQUENCE [LARGE SCALE GENOMIC DNA]</scope>
</reference>
<sequence>MDKVLDLREVDLASLTKQQICSRIHLIQDEQRRLEKEHRNLVRMEAALTQELYDRND</sequence>
<dbReference type="EMBL" id="MH645904">
    <property type="protein sequence ID" value="AXQ66718.1"/>
    <property type="molecule type" value="Genomic_DNA"/>
</dbReference>
<name>A0A385E7K2_9CAUD</name>
<dbReference type="RefSeq" id="YP_009808540.1">
    <property type="nucleotide sequence ID" value="NC_048041.1"/>
</dbReference>
<evidence type="ECO:0000313" key="2">
    <source>
        <dbReference type="Proteomes" id="UP000263435"/>
    </source>
</evidence>
<organism evidence="1 2">
    <name type="scientific">Vibrio phage vB_VpS_PG07</name>
    <dbReference type="NCBI Taxonomy" id="2301664"/>
    <lineage>
        <taxon>Viruses</taxon>
        <taxon>Duplodnaviria</taxon>
        <taxon>Heunggongvirae</taxon>
        <taxon>Uroviricota</taxon>
        <taxon>Caudoviricetes</taxon>
        <taxon>Demerecviridae</taxon>
        <taxon>Pogseptimavirus</taxon>
        <taxon>Pogseptimavirus PG07</taxon>
    </lineage>
</organism>
<proteinExistence type="predicted"/>
<protein>
    <submittedName>
        <fullName evidence="1">Armadillo repeat-containing kinesin-like protein 1</fullName>
    </submittedName>
</protein>